<reference evidence="2" key="1">
    <citation type="submission" date="2022-12" db="EMBL/GenBank/DDBJ databases">
        <title>Genome sequence of HCMS5-2.</title>
        <authorList>
            <person name="Woo H."/>
        </authorList>
    </citation>
    <scope>NUCLEOTIDE SEQUENCE</scope>
    <source>
        <strain evidence="2">HCMS5-2</strain>
    </source>
</reference>
<keyword evidence="2" id="KW-0808">Transferase</keyword>
<sequence>MRGISVIICCYNSVTRLPETMHHIAKQKVPDDVPWEILLIDNASTDNTSNIALEEWNKYQLNSIDFKVIKENKPGLNHARYTGANAAKYDTLVFCDDDNWLEEDYLANAFYILESSPKLGIAGAGNARAKYATIPTPKWFVDFQHFCCVYEMGKENKVDLKCDGSVLAAGAGMCIRKSLLLSYFKNQDKGKFVLDRVKEQLSSGGDTDINYFSLKNGFGIGLFANMNYIHYIPSDRINKTYLKKLAYSLTFSSIIVANKNQIFIQKWNNLGLLKNFIRLFFQGQFFSMQISWQQYLAQKKAFIYLNQ</sequence>
<feature type="domain" description="Glycosyltransferase 2-like" evidence="1">
    <location>
        <begin position="5"/>
        <end position="123"/>
    </location>
</feature>
<keyword evidence="2" id="KW-0328">Glycosyltransferase</keyword>
<gene>
    <name evidence="2" type="ORF">O0955_11870</name>
</gene>
<dbReference type="CDD" id="cd00761">
    <property type="entry name" value="Glyco_tranf_GTA_type"/>
    <property type="match status" value="1"/>
</dbReference>
<dbReference type="Proteomes" id="UP001144347">
    <property type="component" value="Unassembled WGS sequence"/>
</dbReference>
<name>A0ABT4L9W9_9SPHI</name>
<accession>A0ABT4L9W9</accession>
<dbReference type="SUPFAM" id="SSF53448">
    <property type="entry name" value="Nucleotide-diphospho-sugar transferases"/>
    <property type="match status" value="1"/>
</dbReference>
<dbReference type="InterPro" id="IPR001173">
    <property type="entry name" value="Glyco_trans_2-like"/>
</dbReference>
<keyword evidence="3" id="KW-1185">Reference proteome</keyword>
<evidence type="ECO:0000259" key="1">
    <source>
        <dbReference type="Pfam" id="PF00535"/>
    </source>
</evidence>
<evidence type="ECO:0000313" key="3">
    <source>
        <dbReference type="Proteomes" id="UP001144347"/>
    </source>
</evidence>
<dbReference type="PANTHER" id="PTHR22916:SF3">
    <property type="entry name" value="UDP-GLCNAC:BETAGAL BETA-1,3-N-ACETYLGLUCOSAMINYLTRANSFERASE-LIKE PROTEIN 1"/>
    <property type="match status" value="1"/>
</dbReference>
<dbReference type="RefSeq" id="WP_269427751.1">
    <property type="nucleotide sequence ID" value="NZ_JAPWGM010000003.1"/>
</dbReference>
<organism evidence="2 3">
    <name type="scientific">Pedobacter punctiformis</name>
    <dbReference type="NCBI Taxonomy" id="3004097"/>
    <lineage>
        <taxon>Bacteria</taxon>
        <taxon>Pseudomonadati</taxon>
        <taxon>Bacteroidota</taxon>
        <taxon>Sphingobacteriia</taxon>
        <taxon>Sphingobacteriales</taxon>
        <taxon>Sphingobacteriaceae</taxon>
        <taxon>Pedobacter</taxon>
    </lineage>
</organism>
<dbReference type="EMBL" id="JAPWGM010000003">
    <property type="protein sequence ID" value="MCZ4244699.1"/>
    <property type="molecule type" value="Genomic_DNA"/>
</dbReference>
<comment type="caution">
    <text evidence="2">The sequence shown here is derived from an EMBL/GenBank/DDBJ whole genome shotgun (WGS) entry which is preliminary data.</text>
</comment>
<dbReference type="PANTHER" id="PTHR22916">
    <property type="entry name" value="GLYCOSYLTRANSFERASE"/>
    <property type="match status" value="1"/>
</dbReference>
<dbReference type="Pfam" id="PF00535">
    <property type="entry name" value="Glycos_transf_2"/>
    <property type="match status" value="1"/>
</dbReference>
<dbReference type="EC" id="2.4.-.-" evidence="2"/>
<dbReference type="InterPro" id="IPR029044">
    <property type="entry name" value="Nucleotide-diphossugar_trans"/>
</dbReference>
<dbReference type="Gene3D" id="3.90.550.10">
    <property type="entry name" value="Spore Coat Polysaccharide Biosynthesis Protein SpsA, Chain A"/>
    <property type="match status" value="1"/>
</dbReference>
<proteinExistence type="predicted"/>
<evidence type="ECO:0000313" key="2">
    <source>
        <dbReference type="EMBL" id="MCZ4244699.1"/>
    </source>
</evidence>
<dbReference type="GO" id="GO:0016757">
    <property type="term" value="F:glycosyltransferase activity"/>
    <property type="evidence" value="ECO:0007669"/>
    <property type="project" value="UniProtKB-KW"/>
</dbReference>
<protein>
    <submittedName>
        <fullName evidence="2">Glycosyltransferase</fullName>
        <ecNumber evidence="2">2.4.-.-</ecNumber>
    </submittedName>
</protein>